<protein>
    <submittedName>
        <fullName evidence="1">Uncharacterized protein</fullName>
    </submittedName>
</protein>
<proteinExistence type="predicted"/>
<accession>D5EGR7</accession>
<dbReference type="Proteomes" id="UP000002366">
    <property type="component" value="Chromosome"/>
</dbReference>
<organism evidence="1 2">
    <name type="scientific">Aminobacterium colombiense (strain DSM 12261 / ALA-1)</name>
    <dbReference type="NCBI Taxonomy" id="572547"/>
    <lineage>
        <taxon>Bacteria</taxon>
        <taxon>Thermotogati</taxon>
        <taxon>Synergistota</taxon>
        <taxon>Synergistia</taxon>
        <taxon>Synergistales</taxon>
        <taxon>Aminobacteriaceae</taxon>
        <taxon>Aminobacterium</taxon>
    </lineage>
</organism>
<sequence length="139" mass="15805">MPLSMEFSPQALHGLSHREIGDHTDAMSLLVEVAEPMIDRIRGITDEYLLMTGRDEFVMKAGEHKLLYAPIDERGWPIDVRVGRHSSTFQKMLEFYSLEAPDRPIVISGVPGYTEVIENTLGAYFHDPKQAPPEKVFYD</sequence>
<keyword evidence="2" id="KW-1185">Reference proteome</keyword>
<evidence type="ECO:0000313" key="1">
    <source>
        <dbReference type="EMBL" id="ADE57749.1"/>
    </source>
</evidence>
<dbReference type="AlphaFoldDB" id="D5EGR7"/>
<dbReference type="EMBL" id="CP001997">
    <property type="protein sequence ID" value="ADE57749.1"/>
    <property type="molecule type" value="Genomic_DNA"/>
</dbReference>
<dbReference type="HOGENOM" id="CLU_1840914_0_0_0"/>
<dbReference type="STRING" id="572547.Amico_1633"/>
<gene>
    <name evidence="1" type="ordered locus">Amico_1633</name>
</gene>
<dbReference type="KEGG" id="aco:Amico_1633"/>
<evidence type="ECO:0000313" key="2">
    <source>
        <dbReference type="Proteomes" id="UP000002366"/>
    </source>
</evidence>
<name>D5EGR7_AMICL</name>
<dbReference type="eggNOG" id="COG3608">
    <property type="taxonomic scope" value="Bacteria"/>
</dbReference>
<reference evidence="1 2" key="1">
    <citation type="journal article" date="2010" name="Stand. Genomic Sci.">
        <title>Complete genome sequence of Aminobacterium colombiense type strain (ALA-1).</title>
        <authorList>
            <person name="Chertkov O."/>
            <person name="Sikorski J."/>
            <person name="Brambilla E."/>
            <person name="Lapidus A."/>
            <person name="Copeland A."/>
            <person name="Glavina Del Rio T."/>
            <person name="Nolan M."/>
            <person name="Lucas S."/>
            <person name="Tice H."/>
            <person name="Cheng J.F."/>
            <person name="Han C."/>
            <person name="Detter J.C."/>
            <person name="Bruce D."/>
            <person name="Tapia R."/>
            <person name="Goodwin L."/>
            <person name="Pitluck S."/>
            <person name="Liolios K."/>
            <person name="Ivanova N."/>
            <person name="Mavromatis K."/>
            <person name="Ovchinnikova G."/>
            <person name="Pati A."/>
            <person name="Chen A."/>
            <person name="Palaniappan K."/>
            <person name="Land M."/>
            <person name="Hauser L."/>
            <person name="Chang Y.J."/>
            <person name="Jeffries C.D."/>
            <person name="Spring S."/>
            <person name="Rohde M."/>
            <person name="Goker M."/>
            <person name="Bristow J."/>
            <person name="Eisen J.A."/>
            <person name="Markowitz V."/>
            <person name="Hugenholtz P."/>
            <person name="Kyrpides N.C."/>
            <person name="Klenk H.P."/>
        </authorList>
    </citation>
    <scope>NUCLEOTIDE SEQUENCE [LARGE SCALE GENOMIC DNA]</scope>
    <source>
        <strain evidence="2">DSM 12261 / ALA-1</strain>
    </source>
</reference>